<proteinExistence type="inferred from homology"/>
<sequence length="324" mass="34750">MGRYIASRIGQAFLVLWAAYTASFVLLAVLPSDPISIRISAPDSGLTPEDGERLREYYGLDQPIVAQYVHRLAGVLHGDFGYSLTRGTPVRTLIAEALPSTIHLTAFSLLAGLLIAGVLGVAASYSRFGWLRGLLLSVPPLFASVPTFLIGILFLQVFSFELGWLPAVADGSASALVAPVLTLGIAVSAPLAQVLIRTLDSIRREPFVQVVLAKGADDGYAFRHHVLRNSILPWLTLLGLTIGELIAGSLVTETVYSRDGIGRLTQSSVQAQDLPVIQAVVLLAASVYVLVNLVIDLVYPLVDPRIQLIGGRSRIRAHKVKEAA</sequence>
<evidence type="ECO:0000259" key="8">
    <source>
        <dbReference type="PROSITE" id="PS50928"/>
    </source>
</evidence>
<dbReference type="PANTHER" id="PTHR43163">
    <property type="entry name" value="DIPEPTIDE TRANSPORT SYSTEM PERMEASE PROTEIN DPPB-RELATED"/>
    <property type="match status" value="1"/>
</dbReference>
<keyword evidence="5 7" id="KW-1133">Transmembrane helix</keyword>
<reference evidence="9 10" key="1">
    <citation type="journal article" date="2021" name="Microbiol. Resour. Announc.">
        <title>Complete Genome Sequences of Two Rhodococcus sp. Strains with Large and Linear Chromosomes, Isolated from Apple Rhizosphere.</title>
        <authorList>
            <person name="Benning S."/>
            <person name="Brugnone N."/>
            <person name="Siani R."/>
            <person name="Kublik S."/>
            <person name="Schloter M."/>
            <person name="Rad V."/>
        </authorList>
    </citation>
    <scope>NUCLEOTIDE SEQUENCE [LARGE SCALE GENOMIC DNA]</scope>
    <source>
        <strain evidence="9 10">R79</strain>
    </source>
</reference>
<evidence type="ECO:0000256" key="6">
    <source>
        <dbReference type="ARBA" id="ARBA00023136"/>
    </source>
</evidence>
<feature type="transmembrane region" description="Helical" evidence="7">
    <location>
        <begin position="102"/>
        <end position="122"/>
    </location>
</feature>
<evidence type="ECO:0000313" key="9">
    <source>
        <dbReference type="EMBL" id="QSE94863.1"/>
    </source>
</evidence>
<evidence type="ECO:0000256" key="5">
    <source>
        <dbReference type="ARBA" id="ARBA00022989"/>
    </source>
</evidence>
<feature type="transmembrane region" description="Helical" evidence="7">
    <location>
        <begin position="12"/>
        <end position="30"/>
    </location>
</feature>
<name>A0A974WE33_9NOCA</name>
<organism evidence="9 10">
    <name type="scientific">Rhodococcus pseudokoreensis</name>
    <dbReference type="NCBI Taxonomy" id="2811421"/>
    <lineage>
        <taxon>Bacteria</taxon>
        <taxon>Bacillati</taxon>
        <taxon>Actinomycetota</taxon>
        <taxon>Actinomycetes</taxon>
        <taxon>Mycobacteriales</taxon>
        <taxon>Nocardiaceae</taxon>
        <taxon>Rhodococcus</taxon>
    </lineage>
</organism>
<comment type="subcellular location">
    <subcellularLocation>
        <location evidence="1 7">Cell membrane</location>
        <topology evidence="1 7">Multi-pass membrane protein</topology>
    </subcellularLocation>
</comment>
<dbReference type="InterPro" id="IPR000515">
    <property type="entry name" value="MetI-like"/>
</dbReference>
<evidence type="ECO:0000313" key="10">
    <source>
        <dbReference type="Proteomes" id="UP000662986"/>
    </source>
</evidence>
<feature type="transmembrane region" description="Helical" evidence="7">
    <location>
        <begin position="175"/>
        <end position="196"/>
    </location>
</feature>
<comment type="similarity">
    <text evidence="7">Belongs to the binding-protein-dependent transport system permease family.</text>
</comment>
<evidence type="ECO:0000256" key="7">
    <source>
        <dbReference type="RuleBase" id="RU363032"/>
    </source>
</evidence>
<dbReference type="EMBL" id="CP070619">
    <property type="protein sequence ID" value="QSE94863.1"/>
    <property type="molecule type" value="Genomic_DNA"/>
</dbReference>
<dbReference type="PROSITE" id="PS50928">
    <property type="entry name" value="ABC_TM1"/>
    <property type="match status" value="1"/>
</dbReference>
<keyword evidence="3" id="KW-1003">Cell membrane</keyword>
<evidence type="ECO:0000256" key="2">
    <source>
        <dbReference type="ARBA" id="ARBA00022448"/>
    </source>
</evidence>
<evidence type="ECO:0000256" key="3">
    <source>
        <dbReference type="ARBA" id="ARBA00022475"/>
    </source>
</evidence>
<reference evidence="9 10" key="2">
    <citation type="journal article" date="2022" name="Arch. Microbiol.">
        <title>Rhodococcus pseudokoreensis sp. nov. isolated from the rhizosphere of young M26 apple rootstocks.</title>
        <authorList>
            <person name="Kampfer P."/>
            <person name="Glaeser S.P."/>
            <person name="Blom J."/>
            <person name="Wolf J."/>
            <person name="Benning S."/>
            <person name="Schloter M."/>
            <person name="Neumann-Schaal M."/>
        </authorList>
    </citation>
    <scope>NUCLEOTIDE SEQUENCE [LARGE SCALE GENOMIC DNA]</scope>
    <source>
        <strain evidence="9 10">R79</strain>
    </source>
</reference>
<dbReference type="Pfam" id="PF00528">
    <property type="entry name" value="BPD_transp_1"/>
    <property type="match status" value="1"/>
</dbReference>
<feature type="transmembrane region" description="Helical" evidence="7">
    <location>
        <begin position="276"/>
        <end position="302"/>
    </location>
</feature>
<keyword evidence="10" id="KW-1185">Reference proteome</keyword>
<dbReference type="InterPro" id="IPR045621">
    <property type="entry name" value="BPD_transp_1_N"/>
</dbReference>
<feature type="transmembrane region" description="Helical" evidence="7">
    <location>
        <begin position="231"/>
        <end position="256"/>
    </location>
</feature>
<dbReference type="RefSeq" id="WP_206011122.1">
    <property type="nucleotide sequence ID" value="NZ_CP070619.1"/>
</dbReference>
<gene>
    <name evidence="9" type="ORF">JWS13_42790</name>
</gene>
<dbReference type="Proteomes" id="UP000662986">
    <property type="component" value="Chromosome"/>
</dbReference>
<protein>
    <submittedName>
        <fullName evidence="9">ABC transporter permease</fullName>
    </submittedName>
</protein>
<feature type="transmembrane region" description="Helical" evidence="7">
    <location>
        <begin position="134"/>
        <end position="155"/>
    </location>
</feature>
<dbReference type="SUPFAM" id="SSF161098">
    <property type="entry name" value="MetI-like"/>
    <property type="match status" value="1"/>
</dbReference>
<evidence type="ECO:0000256" key="4">
    <source>
        <dbReference type="ARBA" id="ARBA00022692"/>
    </source>
</evidence>
<keyword evidence="6 7" id="KW-0472">Membrane</keyword>
<dbReference type="CDD" id="cd06261">
    <property type="entry name" value="TM_PBP2"/>
    <property type="match status" value="1"/>
</dbReference>
<dbReference type="InterPro" id="IPR035906">
    <property type="entry name" value="MetI-like_sf"/>
</dbReference>
<dbReference type="Gene3D" id="1.10.3720.10">
    <property type="entry name" value="MetI-like"/>
    <property type="match status" value="1"/>
</dbReference>
<keyword evidence="2 7" id="KW-0813">Transport</keyword>
<feature type="domain" description="ABC transmembrane type-1" evidence="8">
    <location>
        <begin position="98"/>
        <end position="299"/>
    </location>
</feature>
<dbReference type="PANTHER" id="PTHR43163:SF6">
    <property type="entry name" value="DIPEPTIDE TRANSPORT SYSTEM PERMEASE PROTEIN DPPB-RELATED"/>
    <property type="match status" value="1"/>
</dbReference>
<accession>A0A974WE33</accession>
<evidence type="ECO:0000256" key="1">
    <source>
        <dbReference type="ARBA" id="ARBA00004651"/>
    </source>
</evidence>
<dbReference type="Pfam" id="PF19300">
    <property type="entry name" value="BPD_transp_1_N"/>
    <property type="match status" value="1"/>
</dbReference>
<keyword evidence="4 7" id="KW-0812">Transmembrane</keyword>